<organism evidence="1 2">
    <name type="scientific">Piscirickettsia litoralis</name>
    <dbReference type="NCBI Taxonomy" id="1891921"/>
    <lineage>
        <taxon>Bacteria</taxon>
        <taxon>Pseudomonadati</taxon>
        <taxon>Pseudomonadota</taxon>
        <taxon>Gammaproteobacteria</taxon>
        <taxon>Thiotrichales</taxon>
        <taxon>Piscirickettsiaceae</taxon>
        <taxon>Piscirickettsia</taxon>
    </lineage>
</organism>
<reference evidence="1 2" key="1">
    <citation type="submission" date="2016-08" db="EMBL/GenBank/DDBJ databases">
        <title>Draft genome sequence of Candidatus Piscirickettsia litoralis, from seawater.</title>
        <authorList>
            <person name="Wan X."/>
            <person name="Lee A.J."/>
            <person name="Hou S."/>
            <person name="Donachie S.P."/>
        </authorList>
    </citation>
    <scope>NUCLEOTIDE SEQUENCE [LARGE SCALE GENOMIC DNA]</scope>
    <source>
        <strain evidence="1 2">Y2</strain>
    </source>
</reference>
<comment type="caution">
    <text evidence="1">The sequence shown here is derived from an EMBL/GenBank/DDBJ whole genome shotgun (WGS) entry which is preliminary data.</text>
</comment>
<name>A0ABX2ZZX2_9GAMM</name>
<proteinExistence type="predicted"/>
<keyword evidence="2" id="KW-1185">Reference proteome</keyword>
<evidence type="ECO:0000313" key="2">
    <source>
        <dbReference type="Proteomes" id="UP000094329"/>
    </source>
</evidence>
<gene>
    <name evidence="1" type="ORF">BGC07_15810</name>
</gene>
<evidence type="ECO:0000313" key="1">
    <source>
        <dbReference type="EMBL" id="ODN41572.1"/>
    </source>
</evidence>
<dbReference type="Proteomes" id="UP000094329">
    <property type="component" value="Unassembled WGS sequence"/>
</dbReference>
<dbReference type="EMBL" id="MDTU01000002">
    <property type="protein sequence ID" value="ODN41572.1"/>
    <property type="molecule type" value="Genomic_DNA"/>
</dbReference>
<protein>
    <submittedName>
        <fullName evidence="1">Uncharacterized protein</fullName>
    </submittedName>
</protein>
<accession>A0ABX2ZZX2</accession>
<sequence>MKKVYKVYIQKFVENVGMQIDKTTWTVTPSPEAARAAFVELLTTDEYKGKKAQVVLSLNSYRLMLHRFNAEPGSEYYVGVDDEITLEMPENLDPKWLEKKNKQKQRQQHANI</sequence>